<dbReference type="InterPro" id="IPR002810">
    <property type="entry name" value="NfeD-like_C"/>
</dbReference>
<evidence type="ECO:0000313" key="3">
    <source>
        <dbReference type="Proteomes" id="UP001319827"/>
    </source>
</evidence>
<name>A0ABM8HYZ5_9BACT</name>
<feature type="domain" description="NfeD-like C-terminal" evidence="1">
    <location>
        <begin position="75"/>
        <end position="131"/>
    </location>
</feature>
<dbReference type="Proteomes" id="UP001319827">
    <property type="component" value="Chromosome"/>
</dbReference>
<organism evidence="2 3">
    <name type="scientific">Desulfuromonas versatilis</name>
    <dbReference type="NCBI Taxonomy" id="2802975"/>
    <lineage>
        <taxon>Bacteria</taxon>
        <taxon>Pseudomonadati</taxon>
        <taxon>Thermodesulfobacteriota</taxon>
        <taxon>Desulfuromonadia</taxon>
        <taxon>Desulfuromonadales</taxon>
        <taxon>Desulfuromonadaceae</taxon>
        <taxon>Desulfuromonas</taxon>
    </lineage>
</organism>
<keyword evidence="3" id="KW-1185">Reference proteome</keyword>
<sequence length="143" mass="15717">MKLRLRVSPTLLKYALLQVPELALLATALLLVDHWKPLPGWLFWGVLGLWLAKDMALYPLLRNAYAPQDPATSDPMAGLRGIARERLAPSGYILVRGELWQAEIPEGAAAIEAGTQVRVLRTRNLTLLVEPADAPPASPPRQP</sequence>
<dbReference type="EMBL" id="AP024355">
    <property type="protein sequence ID" value="BCR06326.1"/>
    <property type="molecule type" value="Genomic_DNA"/>
</dbReference>
<dbReference type="SUPFAM" id="SSF141322">
    <property type="entry name" value="NfeD domain-like"/>
    <property type="match status" value="1"/>
</dbReference>
<evidence type="ECO:0000313" key="2">
    <source>
        <dbReference type="EMBL" id="BCR06326.1"/>
    </source>
</evidence>
<reference evidence="2 3" key="1">
    <citation type="journal article" date="2016" name="C (Basel)">
        <title>Selective Growth of and Electricity Production by Marine Exoelectrogenic Bacteria in Self-Aggregated Hydrogel of Microbially Reduced Graphene Oxide.</title>
        <authorList>
            <person name="Yoshida N."/>
            <person name="Goto Y."/>
            <person name="Miyata Y."/>
        </authorList>
    </citation>
    <scope>NUCLEOTIDE SEQUENCE [LARGE SCALE GENOMIC DNA]</scope>
    <source>
        <strain evidence="2 3">NIT-T3</strain>
    </source>
</reference>
<gene>
    <name evidence="2" type="ORF">DESUT3_33950</name>
</gene>
<protein>
    <recommendedName>
        <fullName evidence="1">NfeD-like C-terminal domain-containing protein</fullName>
    </recommendedName>
</protein>
<dbReference type="Gene3D" id="2.40.50.140">
    <property type="entry name" value="Nucleic acid-binding proteins"/>
    <property type="match status" value="1"/>
</dbReference>
<evidence type="ECO:0000259" key="1">
    <source>
        <dbReference type="Pfam" id="PF01957"/>
    </source>
</evidence>
<dbReference type="InterPro" id="IPR012340">
    <property type="entry name" value="NA-bd_OB-fold"/>
</dbReference>
<accession>A0ABM8HYZ5</accession>
<reference evidence="2 3" key="2">
    <citation type="journal article" date="2021" name="Int. J. Syst. Evol. Microbiol.">
        <title>Isolation and Polyphasic Characterization of Desulfuromonas versatilis sp. Nov., an Electrogenic Bacteria Capable of Versatile Metabolism Isolated from a Graphene Oxide-Reducing Enrichment Culture.</title>
        <authorList>
            <person name="Xie L."/>
            <person name="Yoshida N."/>
            <person name="Ishii S."/>
            <person name="Meng L."/>
        </authorList>
    </citation>
    <scope>NUCLEOTIDE SEQUENCE [LARGE SCALE GENOMIC DNA]</scope>
    <source>
        <strain evidence="2 3">NIT-T3</strain>
    </source>
</reference>
<proteinExistence type="predicted"/>
<dbReference type="Pfam" id="PF01957">
    <property type="entry name" value="NfeD"/>
    <property type="match status" value="1"/>
</dbReference>